<proteinExistence type="predicted"/>
<gene>
    <name evidence="1" type="ORF">BO79DRAFT_258971</name>
</gene>
<keyword evidence="2" id="KW-1185">Reference proteome</keyword>
<organism evidence="1 2">
    <name type="scientific">Aspergillus costaricaensis CBS 115574</name>
    <dbReference type="NCBI Taxonomy" id="1448317"/>
    <lineage>
        <taxon>Eukaryota</taxon>
        <taxon>Fungi</taxon>
        <taxon>Dikarya</taxon>
        <taxon>Ascomycota</taxon>
        <taxon>Pezizomycotina</taxon>
        <taxon>Eurotiomycetes</taxon>
        <taxon>Eurotiomycetidae</taxon>
        <taxon>Eurotiales</taxon>
        <taxon>Aspergillaceae</taxon>
        <taxon>Aspergillus</taxon>
        <taxon>Aspergillus subgen. Circumdati</taxon>
    </lineage>
</organism>
<protein>
    <submittedName>
        <fullName evidence="1">Uncharacterized protein</fullName>
    </submittedName>
</protein>
<name>A0ACD1I2L4_9EURO</name>
<reference evidence="1" key="1">
    <citation type="submission" date="2018-02" db="EMBL/GenBank/DDBJ databases">
        <title>The genomes of Aspergillus section Nigri reveals drivers in fungal speciation.</title>
        <authorList>
            <consortium name="DOE Joint Genome Institute"/>
            <person name="Vesth T.C."/>
            <person name="Nybo J."/>
            <person name="Theobald S."/>
            <person name="Brandl J."/>
            <person name="Frisvad J.C."/>
            <person name="Nielsen K.F."/>
            <person name="Lyhne E.K."/>
            <person name="Kogle M.E."/>
            <person name="Kuo A."/>
            <person name="Riley R."/>
            <person name="Clum A."/>
            <person name="Nolan M."/>
            <person name="Lipzen A."/>
            <person name="Salamov A."/>
            <person name="Henrissat B."/>
            <person name="Wiebenga A."/>
            <person name="De vries R.P."/>
            <person name="Grigoriev I.V."/>
            <person name="Mortensen U.H."/>
            <person name="Andersen M.R."/>
            <person name="Baker S.E."/>
        </authorList>
    </citation>
    <scope>NUCLEOTIDE SEQUENCE</scope>
    <source>
        <strain evidence="1">CBS 115574</strain>
    </source>
</reference>
<accession>A0ACD1I2L4</accession>
<evidence type="ECO:0000313" key="1">
    <source>
        <dbReference type="EMBL" id="RAK84777.1"/>
    </source>
</evidence>
<evidence type="ECO:0000313" key="2">
    <source>
        <dbReference type="Proteomes" id="UP000249748"/>
    </source>
</evidence>
<dbReference type="Proteomes" id="UP000249748">
    <property type="component" value="Unassembled WGS sequence"/>
</dbReference>
<sequence>MSSTLALAAGRDLSTIGLSAWPGRPPSPRVIQFSLHRVDGGHTHSPPSGTWLATVHAASLRHETVQFKVAVLLRTRWTRAAVLATPLEAGFRGGQPTASPRTRCRRTNSPPSSRKMENWPQAAEDGLGGDPKQVRDRPS</sequence>
<dbReference type="EMBL" id="KZ824571">
    <property type="protein sequence ID" value="RAK84777.1"/>
    <property type="molecule type" value="Genomic_DNA"/>
</dbReference>